<comment type="cofactor">
    <cofactor evidence="2 12">
        <name>FAD</name>
        <dbReference type="ChEBI" id="CHEBI:57692"/>
    </cofactor>
</comment>
<gene>
    <name evidence="16" type="ORF">F0562_030486</name>
</gene>
<evidence type="ECO:0000256" key="10">
    <source>
        <dbReference type="ARBA" id="ARBA00023180"/>
    </source>
</evidence>
<feature type="binding site" evidence="12">
    <location>
        <position position="457"/>
    </location>
    <ligand>
        <name>FAD</name>
        <dbReference type="ChEBI" id="CHEBI:57692"/>
    </ligand>
</feature>
<keyword evidence="10" id="KW-0325">Glycoprotein</keyword>
<comment type="catalytic activity">
    <reaction evidence="1">
        <text>(R)-mandelonitrile = benzaldehyde + hydrogen cyanide</text>
        <dbReference type="Rhea" id="RHEA:18313"/>
        <dbReference type="ChEBI" id="CHEBI:17169"/>
        <dbReference type="ChEBI" id="CHEBI:18407"/>
        <dbReference type="ChEBI" id="CHEBI:18450"/>
        <dbReference type="EC" id="4.1.2.10"/>
    </reaction>
</comment>
<feature type="signal peptide" evidence="14">
    <location>
        <begin position="1"/>
        <end position="25"/>
    </location>
</feature>
<dbReference type="InterPro" id="IPR007867">
    <property type="entry name" value="GMC_OxRtase_C"/>
</dbReference>
<comment type="subunit">
    <text evidence="4">Monomer.</text>
</comment>
<name>A0A5J5AX30_9ASTE</name>
<proteinExistence type="inferred from homology"/>
<comment type="similarity">
    <text evidence="3">Belongs to the GMC oxidoreductase family.</text>
</comment>
<feature type="binding site" evidence="12">
    <location>
        <position position="124"/>
    </location>
    <ligand>
        <name>FAD</name>
        <dbReference type="ChEBI" id="CHEBI:57692"/>
    </ligand>
</feature>
<evidence type="ECO:0000256" key="1">
    <source>
        <dbReference type="ARBA" id="ARBA00001147"/>
    </source>
</evidence>
<dbReference type="InterPro" id="IPR051871">
    <property type="entry name" value="GMC_Oxidoreductase-Related"/>
</dbReference>
<evidence type="ECO:0000256" key="2">
    <source>
        <dbReference type="ARBA" id="ARBA00001974"/>
    </source>
</evidence>
<evidence type="ECO:0000256" key="4">
    <source>
        <dbReference type="ARBA" id="ARBA00011245"/>
    </source>
</evidence>
<dbReference type="InterPro" id="IPR000172">
    <property type="entry name" value="GMC_OxRdtase_N"/>
</dbReference>
<sequence>MGKLAMASIAFLLTFSLSHLPGILSGTESDLSYLKFVFDATEFPPVEEYDYIVVGGGTAGCPLAATLSTNYSVLILERGGVGHLDPLVMRQDRVLMSLVEANDKDSPAQVFASKDGIANARGRVLGGSNMINGGFYSRADENFYMKSGINWDMKAVNKSYEWVEETIVFRPNITCWQSSVKEALLESGIGPDNGYSLDHLEGTKIGGSTFDKTGRRHGAVKLLNKANSKNLQVAIHAMVERLIFTSSNSSGLSAVGVIYSDSTGKSHEARVRPKGEVILSAGAIGSPQLLLLSGVGPQQYLSSLNITVIHPQPFVDPSPPLNFSVLTLMGKLSRTSFVGSLKLASPTNVRINPIVRFNYFANPVDLANCVKVMRNIGMMLRTHSMEQYKFQDQNGTKYFKFVGRSLPEDLSDDASIKTFCHKTLVTIWHYHGGCLVGKVVDNGFRVMGINALRIVDGSTFTVSPGTNPQATLLMLGRYVGLKIHEERMS</sequence>
<evidence type="ECO:0000259" key="15">
    <source>
        <dbReference type="PROSITE" id="PS00624"/>
    </source>
</evidence>
<feature type="chain" id="PRO_5023810782" description="(R)-mandelonitrile lyase" evidence="14">
    <location>
        <begin position="26"/>
        <end position="489"/>
    </location>
</feature>
<keyword evidence="8 12" id="KW-0274">FAD</keyword>
<accession>A0A5J5AX30</accession>
<dbReference type="Gene3D" id="3.50.50.60">
    <property type="entry name" value="FAD/NAD(P)-binding domain"/>
    <property type="match status" value="2"/>
</dbReference>
<evidence type="ECO:0000256" key="12">
    <source>
        <dbReference type="PIRSR" id="PIRSR000137-2"/>
    </source>
</evidence>
<dbReference type="GO" id="GO:0046593">
    <property type="term" value="F:mandelonitrile lyase activity"/>
    <property type="evidence" value="ECO:0007669"/>
    <property type="project" value="UniProtKB-EC"/>
</dbReference>
<dbReference type="PROSITE" id="PS00624">
    <property type="entry name" value="GMC_OXRED_2"/>
    <property type="match status" value="1"/>
</dbReference>
<feature type="binding site" evidence="12">
    <location>
        <position position="239"/>
    </location>
    <ligand>
        <name>FAD</name>
        <dbReference type="ChEBI" id="CHEBI:57692"/>
    </ligand>
</feature>
<keyword evidence="6" id="KW-0285">Flavoprotein</keyword>
<evidence type="ECO:0000313" key="17">
    <source>
        <dbReference type="Proteomes" id="UP000325577"/>
    </source>
</evidence>
<dbReference type="OrthoDB" id="269227at2759"/>
<dbReference type="InterPro" id="IPR036188">
    <property type="entry name" value="FAD/NAD-bd_sf"/>
</dbReference>
<feature type="binding site" evidence="12">
    <location>
        <begin position="77"/>
        <end position="78"/>
    </location>
    <ligand>
        <name>FAD</name>
        <dbReference type="ChEBI" id="CHEBI:57692"/>
    </ligand>
</feature>
<dbReference type="GO" id="GO:0016614">
    <property type="term" value="F:oxidoreductase activity, acting on CH-OH group of donors"/>
    <property type="evidence" value="ECO:0007669"/>
    <property type="project" value="InterPro"/>
</dbReference>
<evidence type="ECO:0000256" key="5">
    <source>
        <dbReference type="ARBA" id="ARBA00013074"/>
    </source>
</evidence>
<keyword evidence="7 14" id="KW-0732">Signal</keyword>
<dbReference type="EC" id="4.1.2.10" evidence="5"/>
<evidence type="ECO:0000256" key="6">
    <source>
        <dbReference type="ARBA" id="ARBA00022630"/>
    </source>
</evidence>
<evidence type="ECO:0000256" key="3">
    <source>
        <dbReference type="ARBA" id="ARBA00010790"/>
    </source>
</evidence>
<evidence type="ECO:0000256" key="11">
    <source>
        <dbReference type="ARBA" id="ARBA00023239"/>
    </source>
</evidence>
<feature type="domain" description="Glucose-methanol-choline oxidoreductase N-terminal" evidence="15">
    <location>
        <begin position="282"/>
        <end position="296"/>
    </location>
</feature>
<evidence type="ECO:0000313" key="16">
    <source>
        <dbReference type="EMBL" id="KAA8535483.1"/>
    </source>
</evidence>
<feature type="binding site" evidence="12">
    <location>
        <begin position="468"/>
        <end position="469"/>
    </location>
    <ligand>
        <name>FAD</name>
        <dbReference type="ChEBI" id="CHEBI:57692"/>
    </ligand>
</feature>
<dbReference type="Pfam" id="PF00732">
    <property type="entry name" value="GMC_oxred_N"/>
    <property type="match status" value="1"/>
</dbReference>
<dbReference type="EMBL" id="CM018040">
    <property type="protein sequence ID" value="KAA8535483.1"/>
    <property type="molecule type" value="Genomic_DNA"/>
</dbReference>
<dbReference type="Proteomes" id="UP000325577">
    <property type="component" value="Linkage Group LG17"/>
</dbReference>
<dbReference type="InterPro" id="IPR012132">
    <property type="entry name" value="GMC_OxRdtase"/>
</dbReference>
<dbReference type="AlphaFoldDB" id="A0A5J5AX30"/>
<feature type="disulfide bond" evidence="13">
    <location>
        <begin position="369"/>
        <end position="420"/>
    </location>
</feature>
<evidence type="ECO:0000256" key="13">
    <source>
        <dbReference type="PIRSR" id="PIRSR000137-3"/>
    </source>
</evidence>
<dbReference type="PIRSF" id="PIRSF000137">
    <property type="entry name" value="Alcohol_oxidase"/>
    <property type="match status" value="1"/>
</dbReference>
<reference evidence="16 17" key="1">
    <citation type="submission" date="2019-09" db="EMBL/GenBank/DDBJ databases">
        <title>A chromosome-level genome assembly of the Chinese tupelo Nyssa sinensis.</title>
        <authorList>
            <person name="Yang X."/>
            <person name="Kang M."/>
            <person name="Yang Y."/>
            <person name="Xiong H."/>
            <person name="Wang M."/>
            <person name="Zhang Z."/>
            <person name="Wang Z."/>
            <person name="Wu H."/>
            <person name="Ma T."/>
            <person name="Liu J."/>
            <person name="Xi Z."/>
        </authorList>
    </citation>
    <scope>NUCLEOTIDE SEQUENCE [LARGE SCALE GENOMIC DNA]</scope>
    <source>
        <strain evidence="16">J267</strain>
        <tissue evidence="16">Leaf</tissue>
    </source>
</reference>
<evidence type="ECO:0000256" key="7">
    <source>
        <dbReference type="ARBA" id="ARBA00022729"/>
    </source>
</evidence>
<keyword evidence="9 13" id="KW-1015">Disulfide bond</keyword>
<dbReference type="PANTHER" id="PTHR45968">
    <property type="entry name" value="OSJNBA0019K04.7 PROTEIN"/>
    <property type="match status" value="1"/>
</dbReference>
<dbReference type="GO" id="GO:0050660">
    <property type="term" value="F:flavin adenine dinucleotide binding"/>
    <property type="evidence" value="ECO:0007669"/>
    <property type="project" value="InterPro"/>
</dbReference>
<organism evidence="16 17">
    <name type="scientific">Nyssa sinensis</name>
    <dbReference type="NCBI Taxonomy" id="561372"/>
    <lineage>
        <taxon>Eukaryota</taxon>
        <taxon>Viridiplantae</taxon>
        <taxon>Streptophyta</taxon>
        <taxon>Embryophyta</taxon>
        <taxon>Tracheophyta</taxon>
        <taxon>Spermatophyta</taxon>
        <taxon>Magnoliopsida</taxon>
        <taxon>eudicotyledons</taxon>
        <taxon>Gunneridae</taxon>
        <taxon>Pentapetalae</taxon>
        <taxon>asterids</taxon>
        <taxon>Cornales</taxon>
        <taxon>Nyssaceae</taxon>
        <taxon>Nyssa</taxon>
    </lineage>
</organism>
<evidence type="ECO:0000256" key="14">
    <source>
        <dbReference type="SAM" id="SignalP"/>
    </source>
</evidence>
<keyword evidence="11" id="KW-0456">Lyase</keyword>
<dbReference type="SUPFAM" id="SSF54373">
    <property type="entry name" value="FAD-linked reductases, C-terminal domain"/>
    <property type="match status" value="1"/>
</dbReference>
<feature type="binding site" evidence="12">
    <location>
        <begin position="428"/>
        <end position="429"/>
    </location>
    <ligand>
        <name>FAD</name>
        <dbReference type="ChEBI" id="CHEBI:57692"/>
    </ligand>
</feature>
<dbReference type="SUPFAM" id="SSF51905">
    <property type="entry name" value="FAD/NAD(P)-binding domain"/>
    <property type="match status" value="1"/>
</dbReference>
<evidence type="ECO:0000256" key="9">
    <source>
        <dbReference type="ARBA" id="ARBA00023157"/>
    </source>
</evidence>
<evidence type="ECO:0000256" key="8">
    <source>
        <dbReference type="ARBA" id="ARBA00022827"/>
    </source>
</evidence>
<dbReference type="PANTHER" id="PTHR45968:SF23">
    <property type="entry name" value="GLUCOSE-METHANOL-CHOLINE OXIDOREDUCTASE N-TERMINAL DOMAIN-CONTAINING PROTEIN"/>
    <property type="match status" value="1"/>
</dbReference>
<keyword evidence="17" id="KW-1185">Reference proteome</keyword>
<protein>
    <recommendedName>
        <fullName evidence="5">(R)-mandelonitrile lyase</fullName>
        <ecNumber evidence="5">4.1.2.10</ecNumber>
    </recommendedName>
</protein>
<dbReference type="Pfam" id="PF05199">
    <property type="entry name" value="GMC_oxred_C"/>
    <property type="match status" value="1"/>
</dbReference>